<accession>A0A8S0RFD2</accession>
<dbReference type="EMBL" id="CACTIH010003614">
    <property type="protein sequence ID" value="CAA2977939.1"/>
    <property type="molecule type" value="Genomic_DNA"/>
</dbReference>
<protein>
    <submittedName>
        <fullName evidence="1">Uncharacterized protein</fullName>
    </submittedName>
</protein>
<evidence type="ECO:0000313" key="1">
    <source>
        <dbReference type="EMBL" id="CAA2977939.1"/>
    </source>
</evidence>
<dbReference type="Gramene" id="OE9A072242T1">
    <property type="protein sequence ID" value="OE9A072242C1"/>
    <property type="gene ID" value="OE9A072242"/>
</dbReference>
<sequence length="120" mass="13940">MDALIPHETILLNLTELPLQFAVLAQIFSIRSLNPGGKQLVNSSQILEISRRLESASWPIKVLNDEKFSALKSEGRHFLDYVLIAFEFRRIEYEKYILVAEGVKEKKDVDMFLRMRWGLC</sequence>
<keyword evidence="2" id="KW-1185">Reference proteome</keyword>
<proteinExistence type="predicted"/>
<dbReference type="Proteomes" id="UP000594638">
    <property type="component" value="Unassembled WGS sequence"/>
</dbReference>
<reference evidence="1 2" key="1">
    <citation type="submission" date="2019-12" db="EMBL/GenBank/DDBJ databases">
        <authorList>
            <person name="Alioto T."/>
            <person name="Alioto T."/>
            <person name="Gomez Garrido J."/>
        </authorList>
    </citation>
    <scope>NUCLEOTIDE SEQUENCE [LARGE SCALE GENOMIC DNA]</scope>
</reference>
<comment type="caution">
    <text evidence="1">The sequence shown here is derived from an EMBL/GenBank/DDBJ whole genome shotgun (WGS) entry which is preliminary data.</text>
</comment>
<evidence type="ECO:0000313" key="2">
    <source>
        <dbReference type="Proteomes" id="UP000594638"/>
    </source>
</evidence>
<name>A0A8S0RFD2_OLEEU</name>
<dbReference type="OrthoDB" id="920429at2759"/>
<dbReference type="AlphaFoldDB" id="A0A8S0RFD2"/>
<gene>
    <name evidence="1" type="ORF">OLEA9_A072242</name>
</gene>
<organism evidence="1 2">
    <name type="scientific">Olea europaea subsp. europaea</name>
    <dbReference type="NCBI Taxonomy" id="158383"/>
    <lineage>
        <taxon>Eukaryota</taxon>
        <taxon>Viridiplantae</taxon>
        <taxon>Streptophyta</taxon>
        <taxon>Embryophyta</taxon>
        <taxon>Tracheophyta</taxon>
        <taxon>Spermatophyta</taxon>
        <taxon>Magnoliopsida</taxon>
        <taxon>eudicotyledons</taxon>
        <taxon>Gunneridae</taxon>
        <taxon>Pentapetalae</taxon>
        <taxon>asterids</taxon>
        <taxon>lamiids</taxon>
        <taxon>Lamiales</taxon>
        <taxon>Oleaceae</taxon>
        <taxon>Oleeae</taxon>
        <taxon>Olea</taxon>
    </lineage>
</organism>